<organism evidence="1 2">
    <name type="scientific">Neisseria dumasiana</name>
    <dbReference type="NCBI Taxonomy" id="1931275"/>
    <lineage>
        <taxon>Bacteria</taxon>
        <taxon>Pseudomonadati</taxon>
        <taxon>Pseudomonadota</taxon>
        <taxon>Betaproteobacteria</taxon>
        <taxon>Neisseriales</taxon>
        <taxon>Neisseriaceae</taxon>
        <taxon>Neisseria</taxon>
    </lineage>
</organism>
<dbReference type="EMBL" id="MTAB01000003">
    <property type="protein sequence ID" value="OSI24597.1"/>
    <property type="molecule type" value="Genomic_DNA"/>
</dbReference>
<name>A0A1X3DLN0_9NEIS</name>
<accession>A0A1X3DLN0</accession>
<sequence length="108" mass="12007">MIAWLHAKEESQQMTRFSNRPLFVPACLPLLPACGFTQADHPPVNETVELDTVYVTAERGSSSRPAFPNYLPKSRKNNLLTLNNGFSRQSNIYNGGGRAFYGSLKVGF</sequence>
<proteinExistence type="predicted"/>
<evidence type="ECO:0000313" key="1">
    <source>
        <dbReference type="EMBL" id="OSI24597.1"/>
    </source>
</evidence>
<dbReference type="AlphaFoldDB" id="A0A1X3DLN0"/>
<dbReference type="Proteomes" id="UP000193303">
    <property type="component" value="Unassembled WGS sequence"/>
</dbReference>
<gene>
    <name evidence="1" type="ORF">BV912_01705</name>
</gene>
<protein>
    <submittedName>
        <fullName evidence="1">Uncharacterized protein</fullName>
    </submittedName>
</protein>
<reference evidence="2" key="1">
    <citation type="submission" date="2017-01" db="EMBL/GenBank/DDBJ databases">
        <authorList>
            <person name="Mah S.A."/>
            <person name="Swanson W.J."/>
            <person name="Moy G.W."/>
            <person name="Vacquier V.D."/>
        </authorList>
    </citation>
    <scope>NUCLEOTIDE SEQUENCE [LARGE SCALE GENOMIC DNA]</scope>
    <source>
        <strain evidence="2">124861</strain>
    </source>
</reference>
<evidence type="ECO:0000313" key="2">
    <source>
        <dbReference type="Proteomes" id="UP000193303"/>
    </source>
</evidence>
<comment type="caution">
    <text evidence="1">The sequence shown here is derived from an EMBL/GenBank/DDBJ whole genome shotgun (WGS) entry which is preliminary data.</text>
</comment>